<dbReference type="GO" id="GO:0016281">
    <property type="term" value="C:eukaryotic translation initiation factor 4F complex"/>
    <property type="evidence" value="ECO:0007669"/>
    <property type="project" value="TreeGrafter"/>
</dbReference>
<dbReference type="SUPFAM" id="SSF55418">
    <property type="entry name" value="eIF4e-like"/>
    <property type="match status" value="1"/>
</dbReference>
<dbReference type="PANTHER" id="PTHR11960">
    <property type="entry name" value="EUKARYOTIC TRANSLATION INITIATION FACTOR 4E RELATED"/>
    <property type="match status" value="1"/>
</dbReference>
<dbReference type="EMBL" id="KV878337">
    <property type="protein sequence ID" value="OJJ49833.1"/>
    <property type="molecule type" value="Genomic_DNA"/>
</dbReference>
<proteinExistence type="inferred from homology"/>
<evidence type="ECO:0000313" key="7">
    <source>
        <dbReference type="EMBL" id="OJJ49833.1"/>
    </source>
</evidence>
<dbReference type="RefSeq" id="XP_022584343.1">
    <property type="nucleotide sequence ID" value="XM_022722008.1"/>
</dbReference>
<dbReference type="Gene3D" id="3.30.760.10">
    <property type="entry name" value="RNA Cap, Translation Initiation Factor Eif4e"/>
    <property type="match status" value="1"/>
</dbReference>
<feature type="compositionally biased region" description="Polar residues" evidence="6">
    <location>
        <begin position="33"/>
        <end position="42"/>
    </location>
</feature>
<feature type="region of interest" description="Disordered" evidence="6">
    <location>
        <begin position="239"/>
        <end position="260"/>
    </location>
</feature>
<gene>
    <name evidence="7" type="ORF">ASPZODRAFT_128370</name>
</gene>
<keyword evidence="4 5" id="KW-0648">Protein biosynthesis</keyword>
<comment type="similarity">
    <text evidence="5">Belongs to the eukaryotic initiation factor 4E family.</text>
</comment>
<evidence type="ECO:0000256" key="5">
    <source>
        <dbReference type="RuleBase" id="RU004374"/>
    </source>
</evidence>
<dbReference type="OrthoDB" id="17977at2759"/>
<dbReference type="GO" id="GO:0006417">
    <property type="term" value="P:regulation of translation"/>
    <property type="evidence" value="ECO:0007669"/>
    <property type="project" value="UniProtKB-KW"/>
</dbReference>
<accession>A0A1L9SRT2</accession>
<evidence type="ECO:0000256" key="2">
    <source>
        <dbReference type="ARBA" id="ARBA00022845"/>
    </source>
</evidence>
<organism evidence="7 8">
    <name type="scientific">Penicilliopsis zonata CBS 506.65</name>
    <dbReference type="NCBI Taxonomy" id="1073090"/>
    <lineage>
        <taxon>Eukaryota</taxon>
        <taxon>Fungi</taxon>
        <taxon>Dikarya</taxon>
        <taxon>Ascomycota</taxon>
        <taxon>Pezizomycotina</taxon>
        <taxon>Eurotiomycetes</taxon>
        <taxon>Eurotiomycetidae</taxon>
        <taxon>Eurotiales</taxon>
        <taxon>Aspergillaceae</taxon>
        <taxon>Penicilliopsis</taxon>
    </lineage>
</organism>
<dbReference type="FunFam" id="3.30.760.10:FF:000016">
    <property type="entry name" value="Translation initiation factor eIF4E, putative"/>
    <property type="match status" value="1"/>
</dbReference>
<dbReference type="Proteomes" id="UP000184188">
    <property type="component" value="Unassembled WGS sequence"/>
</dbReference>
<reference evidence="8" key="1">
    <citation type="journal article" date="2017" name="Genome Biol.">
        <title>Comparative genomics reveals high biological diversity and specific adaptations in the industrially and medically important fungal genus Aspergillus.</title>
        <authorList>
            <person name="de Vries R.P."/>
            <person name="Riley R."/>
            <person name="Wiebenga A."/>
            <person name="Aguilar-Osorio G."/>
            <person name="Amillis S."/>
            <person name="Uchima C.A."/>
            <person name="Anderluh G."/>
            <person name="Asadollahi M."/>
            <person name="Askin M."/>
            <person name="Barry K."/>
            <person name="Battaglia E."/>
            <person name="Bayram O."/>
            <person name="Benocci T."/>
            <person name="Braus-Stromeyer S.A."/>
            <person name="Caldana C."/>
            <person name="Canovas D."/>
            <person name="Cerqueira G.C."/>
            <person name="Chen F."/>
            <person name="Chen W."/>
            <person name="Choi C."/>
            <person name="Clum A."/>
            <person name="Dos Santos R.A."/>
            <person name="Damasio A.R."/>
            <person name="Diallinas G."/>
            <person name="Emri T."/>
            <person name="Fekete E."/>
            <person name="Flipphi M."/>
            <person name="Freyberg S."/>
            <person name="Gallo A."/>
            <person name="Gournas C."/>
            <person name="Habgood R."/>
            <person name="Hainaut M."/>
            <person name="Harispe M.L."/>
            <person name="Henrissat B."/>
            <person name="Hilden K.S."/>
            <person name="Hope R."/>
            <person name="Hossain A."/>
            <person name="Karabika E."/>
            <person name="Karaffa L."/>
            <person name="Karanyi Z."/>
            <person name="Krasevec N."/>
            <person name="Kuo A."/>
            <person name="Kusch H."/>
            <person name="LaButti K."/>
            <person name="Lagendijk E.L."/>
            <person name="Lapidus A."/>
            <person name="Levasseur A."/>
            <person name="Lindquist E."/>
            <person name="Lipzen A."/>
            <person name="Logrieco A.F."/>
            <person name="MacCabe A."/>
            <person name="Maekelae M.R."/>
            <person name="Malavazi I."/>
            <person name="Melin P."/>
            <person name="Meyer V."/>
            <person name="Mielnichuk N."/>
            <person name="Miskei M."/>
            <person name="Molnar A.P."/>
            <person name="Mule G."/>
            <person name="Ngan C.Y."/>
            <person name="Orejas M."/>
            <person name="Orosz E."/>
            <person name="Ouedraogo J.P."/>
            <person name="Overkamp K.M."/>
            <person name="Park H.-S."/>
            <person name="Perrone G."/>
            <person name="Piumi F."/>
            <person name="Punt P.J."/>
            <person name="Ram A.F."/>
            <person name="Ramon A."/>
            <person name="Rauscher S."/>
            <person name="Record E."/>
            <person name="Riano-Pachon D.M."/>
            <person name="Robert V."/>
            <person name="Roehrig J."/>
            <person name="Ruller R."/>
            <person name="Salamov A."/>
            <person name="Salih N.S."/>
            <person name="Samson R.A."/>
            <person name="Sandor E."/>
            <person name="Sanguinetti M."/>
            <person name="Schuetze T."/>
            <person name="Sepcic K."/>
            <person name="Shelest E."/>
            <person name="Sherlock G."/>
            <person name="Sophianopoulou V."/>
            <person name="Squina F.M."/>
            <person name="Sun H."/>
            <person name="Susca A."/>
            <person name="Todd R.B."/>
            <person name="Tsang A."/>
            <person name="Unkles S.E."/>
            <person name="van de Wiele N."/>
            <person name="van Rossen-Uffink D."/>
            <person name="Oliveira J.V."/>
            <person name="Vesth T.C."/>
            <person name="Visser J."/>
            <person name="Yu J.-H."/>
            <person name="Zhou M."/>
            <person name="Andersen M.R."/>
            <person name="Archer D.B."/>
            <person name="Baker S.E."/>
            <person name="Benoit I."/>
            <person name="Brakhage A.A."/>
            <person name="Braus G.H."/>
            <person name="Fischer R."/>
            <person name="Frisvad J.C."/>
            <person name="Goldman G.H."/>
            <person name="Houbraken J."/>
            <person name="Oakley B."/>
            <person name="Pocsi I."/>
            <person name="Scazzocchio C."/>
            <person name="Seiboth B."/>
            <person name="vanKuyk P.A."/>
            <person name="Wortman J."/>
            <person name="Dyer P.S."/>
            <person name="Grigoriev I.V."/>
        </authorList>
    </citation>
    <scope>NUCLEOTIDE SEQUENCE [LARGE SCALE GENOMIC DNA]</scope>
    <source>
        <strain evidence="8">CBS 506.65</strain>
    </source>
</reference>
<dbReference type="PANTHER" id="PTHR11960:SF66">
    <property type="entry name" value="EUKARYOTIC TRANSLATION INITIATION FACTOR 4E TYPE 3"/>
    <property type="match status" value="1"/>
</dbReference>
<dbReference type="VEuPathDB" id="FungiDB:ASPZODRAFT_128370"/>
<dbReference type="STRING" id="1073090.A0A1L9SRT2"/>
<name>A0A1L9SRT2_9EURO</name>
<keyword evidence="1 5" id="KW-0396">Initiation factor</keyword>
<keyword evidence="2" id="KW-0810">Translation regulation</keyword>
<evidence type="ECO:0000256" key="6">
    <source>
        <dbReference type="SAM" id="MobiDB-lite"/>
    </source>
</evidence>
<keyword evidence="8" id="KW-1185">Reference proteome</keyword>
<dbReference type="GeneID" id="34608473"/>
<evidence type="ECO:0000313" key="8">
    <source>
        <dbReference type="Proteomes" id="UP000184188"/>
    </source>
</evidence>
<dbReference type="GO" id="GO:0000340">
    <property type="term" value="F:RNA 7-methylguanosine cap binding"/>
    <property type="evidence" value="ECO:0007669"/>
    <property type="project" value="TreeGrafter"/>
</dbReference>
<protein>
    <recommendedName>
        <fullName evidence="9">Translation initiation factor eIF4E</fullName>
    </recommendedName>
</protein>
<keyword evidence="3 5" id="KW-0694">RNA-binding</keyword>
<evidence type="ECO:0008006" key="9">
    <source>
        <dbReference type="Google" id="ProtNLM"/>
    </source>
</evidence>
<evidence type="ECO:0000256" key="3">
    <source>
        <dbReference type="ARBA" id="ARBA00022884"/>
    </source>
</evidence>
<evidence type="ECO:0000256" key="4">
    <source>
        <dbReference type="ARBA" id="ARBA00022917"/>
    </source>
</evidence>
<dbReference type="InterPro" id="IPR023398">
    <property type="entry name" value="TIF_eIF4e-like"/>
</dbReference>
<feature type="region of interest" description="Disordered" evidence="6">
    <location>
        <begin position="23"/>
        <end position="42"/>
    </location>
</feature>
<dbReference type="AlphaFoldDB" id="A0A1L9SRT2"/>
<dbReference type="Pfam" id="PF01652">
    <property type="entry name" value="IF4E"/>
    <property type="match status" value="1"/>
</dbReference>
<sequence>MSIPTLQINDRTAEMPKVVMTTTTTTTDEEDQQASSPASATRKSLHQNIFGKLRPLPFQYHWTVWYDKYTEGSNNSYDERLYVLHEDVADIATFYRVYNNYPWDKVRLRDTVHIFRKGVKPVWEDPENSRGGCWKFRVPKTNAQAFFHEIAILCMANEFQAVLEQEHDHVLGVSTSVRFNSNTISVWNKLGSNEKSIKALEKTIIDRLTPDLRPTAGSYSYKRHDANDGYQEAMRALSSPASTVGSETGTAGSCANIGSK</sequence>
<evidence type="ECO:0000256" key="1">
    <source>
        <dbReference type="ARBA" id="ARBA00022540"/>
    </source>
</evidence>
<dbReference type="InterPro" id="IPR001040">
    <property type="entry name" value="TIF_eIF_4E"/>
</dbReference>
<dbReference type="GO" id="GO:0003743">
    <property type="term" value="F:translation initiation factor activity"/>
    <property type="evidence" value="ECO:0007669"/>
    <property type="project" value="UniProtKB-KW"/>
</dbReference>